<dbReference type="Pfam" id="PF03989">
    <property type="entry name" value="DNA_gyraseA_C"/>
    <property type="match status" value="6"/>
</dbReference>
<comment type="caution">
    <text evidence="11">The sequence shown here is derived from an EMBL/GenBank/DDBJ whole genome shotgun (WGS) entry which is preliminary data.</text>
</comment>
<dbReference type="FunFam" id="2.120.10.90:FF:000005">
    <property type="entry name" value="DNA topoisomerase 4 subunit A"/>
    <property type="match status" value="1"/>
</dbReference>
<sequence length="558" mass="62670">SEVNDFSSHTLGTRFQIDLKKNTNAEIVLNHLFKYTPLQSHFAVNMLALENNAPKVLNMKHALEIFIHFQEDIVRRRTIFEKDKALKRIHILEGLKIAYLNSDEIVRIIKESDSPESAGKTLMETYNLDDIQVRSILDMPLKRLTKLEINKIEEEMDELNKNVERYNQILGDFEVLKQVVLDEMQETKDKFGDERRTEITDASYSTDDEDLIEDNSIIIMLTKSGYIKRMDTDAFRTQNRGGIGVIGMQTKEDDVVDIMHHSHMKTDILFFTNFGKVYRLRGYQIPYGSRTSKGLPVVNLIKLEKDEKVLSIITCENYDENHYLFFITRNGTVKRTASSEFENINSNGKIAINLAEGDSLVDVKYTSGDAIISLASAKGKVCTFHESDVRAMGRTATGVKGMNVDGSYVIGSCTSQEGGHQIFTLSAHGYGKRSSFEDFRITSRGSKGVYAIKVSEKGGDLVSVKAVNEDDLIVLVTDGGTVLKTRLEDIHEAGRATLGVKVITLKEGENISSVSIEPSDKSIDSEEATIQANLKNNQGEDVNEQLLNELHDDEGEDE</sequence>
<dbReference type="Pfam" id="PF00521">
    <property type="entry name" value="DNA_topoisoIV"/>
    <property type="match status" value="1"/>
</dbReference>
<dbReference type="GO" id="GO:0006265">
    <property type="term" value="P:DNA topological change"/>
    <property type="evidence" value="ECO:0007669"/>
    <property type="project" value="InterPro"/>
</dbReference>
<dbReference type="EC" id="5.6.2.2" evidence="3"/>
<dbReference type="Gene3D" id="3.30.1360.40">
    <property type="match status" value="1"/>
</dbReference>
<dbReference type="GO" id="GO:0003677">
    <property type="term" value="F:DNA binding"/>
    <property type="evidence" value="ECO:0007669"/>
    <property type="project" value="UniProtKB-UniRule"/>
</dbReference>
<dbReference type="GO" id="GO:0009330">
    <property type="term" value="C:DNA topoisomerase type II (double strand cut, ATP-hydrolyzing) complex"/>
    <property type="evidence" value="ECO:0007669"/>
    <property type="project" value="TreeGrafter"/>
</dbReference>
<dbReference type="Gene3D" id="3.90.199.10">
    <property type="entry name" value="Topoisomerase II, domain 5"/>
    <property type="match status" value="1"/>
</dbReference>
<dbReference type="Gene3D" id="1.10.268.10">
    <property type="entry name" value="Topoisomerase, domain 3"/>
    <property type="match status" value="1"/>
</dbReference>
<keyword evidence="4" id="KW-0799">Topoisomerase</keyword>
<dbReference type="SUPFAM" id="SSF101904">
    <property type="entry name" value="GyrA/ParC C-terminal domain-like"/>
    <property type="match status" value="1"/>
</dbReference>
<keyword evidence="6" id="KW-0413">Isomerase</keyword>
<reference evidence="11" key="1">
    <citation type="submission" date="2020-10" db="EMBL/GenBank/DDBJ databases">
        <authorList>
            <person name="Gilroy R."/>
        </authorList>
    </citation>
    <scope>NUCLEOTIDE SEQUENCE</scope>
    <source>
        <strain evidence="11">1748</strain>
    </source>
</reference>
<dbReference type="GO" id="GO:0005524">
    <property type="term" value="F:ATP binding"/>
    <property type="evidence" value="ECO:0007669"/>
    <property type="project" value="InterPro"/>
</dbReference>
<dbReference type="PANTHER" id="PTHR43493:SF5">
    <property type="entry name" value="DNA GYRASE SUBUNIT A, CHLOROPLASTIC_MITOCHONDRIAL"/>
    <property type="match status" value="1"/>
</dbReference>
<feature type="domain" description="Topo IIA-type catalytic" evidence="10">
    <location>
        <begin position="1"/>
        <end position="211"/>
    </location>
</feature>
<evidence type="ECO:0000256" key="7">
    <source>
        <dbReference type="PROSITE-ProRule" id="PRU01384"/>
    </source>
</evidence>
<evidence type="ECO:0000313" key="12">
    <source>
        <dbReference type="Proteomes" id="UP000823629"/>
    </source>
</evidence>
<evidence type="ECO:0000259" key="10">
    <source>
        <dbReference type="PROSITE" id="PS52040"/>
    </source>
</evidence>
<protein>
    <recommendedName>
        <fullName evidence="3">DNA topoisomerase (ATP-hydrolyzing)</fullName>
        <ecNumber evidence="3">5.6.2.2</ecNumber>
    </recommendedName>
</protein>
<dbReference type="Proteomes" id="UP000823629">
    <property type="component" value="Unassembled WGS sequence"/>
</dbReference>
<evidence type="ECO:0000313" key="11">
    <source>
        <dbReference type="EMBL" id="MBO8414379.1"/>
    </source>
</evidence>
<name>A0A9D9D6F2_9BACL</name>
<dbReference type="InterPro" id="IPR013760">
    <property type="entry name" value="Topo_IIA-like_dom_sf"/>
</dbReference>
<feature type="coiled-coil region" evidence="8">
    <location>
        <begin position="142"/>
        <end position="176"/>
    </location>
</feature>
<dbReference type="GO" id="GO:0005737">
    <property type="term" value="C:cytoplasm"/>
    <property type="evidence" value="ECO:0007669"/>
    <property type="project" value="TreeGrafter"/>
</dbReference>
<keyword evidence="8" id="KW-0175">Coiled coil</keyword>
<evidence type="ECO:0000256" key="3">
    <source>
        <dbReference type="ARBA" id="ARBA00012895"/>
    </source>
</evidence>
<evidence type="ECO:0000256" key="2">
    <source>
        <dbReference type="ARBA" id="ARBA00008263"/>
    </source>
</evidence>
<gene>
    <name evidence="11" type="ORF">IAC78_02745</name>
</gene>
<accession>A0A9D9D6F2</accession>
<comment type="similarity">
    <text evidence="2">Belongs to the type II topoisomerase GyrA/ParC subunit family.</text>
</comment>
<dbReference type="InterPro" id="IPR006691">
    <property type="entry name" value="GyrA/parC_rep"/>
</dbReference>
<dbReference type="FunFam" id="1.10.268.10:FF:000001">
    <property type="entry name" value="DNA gyrase subunit A"/>
    <property type="match status" value="1"/>
</dbReference>
<dbReference type="Gene3D" id="2.120.10.90">
    <property type="entry name" value="DNA gyrase/topoisomerase IV, subunit A, C-terminal"/>
    <property type="match status" value="1"/>
</dbReference>
<dbReference type="EMBL" id="JADING010000077">
    <property type="protein sequence ID" value="MBO8414379.1"/>
    <property type="molecule type" value="Genomic_DNA"/>
</dbReference>
<dbReference type="InterPro" id="IPR050220">
    <property type="entry name" value="Type_II_DNA_Topoisomerases"/>
</dbReference>
<dbReference type="PROSITE" id="PS52040">
    <property type="entry name" value="TOPO_IIA"/>
    <property type="match status" value="1"/>
</dbReference>
<feature type="non-terminal residue" evidence="11">
    <location>
        <position position="1"/>
    </location>
</feature>
<evidence type="ECO:0000256" key="4">
    <source>
        <dbReference type="ARBA" id="ARBA00023029"/>
    </source>
</evidence>
<evidence type="ECO:0000256" key="5">
    <source>
        <dbReference type="ARBA" id="ARBA00023125"/>
    </source>
</evidence>
<evidence type="ECO:0000256" key="8">
    <source>
        <dbReference type="SAM" id="Coils"/>
    </source>
</evidence>
<comment type="caution">
    <text evidence="7">Lacks conserved residue(s) required for the propagation of feature annotation.</text>
</comment>
<dbReference type="InterPro" id="IPR013757">
    <property type="entry name" value="Topo_IIA_A_a_sf"/>
</dbReference>
<feature type="region of interest" description="Disordered" evidence="9">
    <location>
        <begin position="534"/>
        <end position="558"/>
    </location>
</feature>
<organism evidence="11 12">
    <name type="scientific">Candidatus Scatoplasma merdavium</name>
    <dbReference type="NCBI Taxonomy" id="2840932"/>
    <lineage>
        <taxon>Bacteria</taxon>
        <taxon>Bacillati</taxon>
        <taxon>Bacillota</taxon>
        <taxon>Bacilli</taxon>
        <taxon>Bacillales</taxon>
        <taxon>Candidatus Scatoplasma</taxon>
    </lineage>
</organism>
<dbReference type="InterPro" id="IPR013758">
    <property type="entry name" value="Topo_IIA_A/C_ab"/>
</dbReference>
<dbReference type="AlphaFoldDB" id="A0A9D9D6F2"/>
<dbReference type="SMART" id="SM00434">
    <property type="entry name" value="TOP4c"/>
    <property type="match status" value="1"/>
</dbReference>
<dbReference type="SUPFAM" id="SSF56719">
    <property type="entry name" value="Type II DNA topoisomerase"/>
    <property type="match status" value="1"/>
</dbReference>
<keyword evidence="5 7" id="KW-0238">DNA-binding</keyword>
<dbReference type="InterPro" id="IPR002205">
    <property type="entry name" value="Topo_IIA_dom_A"/>
</dbReference>
<dbReference type="PANTHER" id="PTHR43493">
    <property type="entry name" value="DNA GYRASE/TOPOISOMERASE SUBUNIT A"/>
    <property type="match status" value="1"/>
</dbReference>
<evidence type="ECO:0000256" key="9">
    <source>
        <dbReference type="SAM" id="MobiDB-lite"/>
    </source>
</evidence>
<dbReference type="InterPro" id="IPR035516">
    <property type="entry name" value="Gyrase/topoIV_suA_C"/>
</dbReference>
<proteinExistence type="inferred from homology"/>
<evidence type="ECO:0000256" key="1">
    <source>
        <dbReference type="ARBA" id="ARBA00000185"/>
    </source>
</evidence>
<evidence type="ECO:0000256" key="6">
    <source>
        <dbReference type="ARBA" id="ARBA00023235"/>
    </source>
</evidence>
<reference evidence="11" key="2">
    <citation type="journal article" date="2021" name="PeerJ">
        <title>Extensive microbial diversity within the chicken gut microbiome revealed by metagenomics and culture.</title>
        <authorList>
            <person name="Gilroy R."/>
            <person name="Ravi A."/>
            <person name="Getino M."/>
            <person name="Pursley I."/>
            <person name="Horton D.L."/>
            <person name="Alikhan N.F."/>
            <person name="Baker D."/>
            <person name="Gharbi K."/>
            <person name="Hall N."/>
            <person name="Watson M."/>
            <person name="Adriaenssens E.M."/>
            <person name="Foster-Nyarko E."/>
            <person name="Jarju S."/>
            <person name="Secka A."/>
            <person name="Antonio M."/>
            <person name="Oren A."/>
            <person name="Chaudhuri R.R."/>
            <person name="La Ragione R."/>
            <person name="Hildebrand F."/>
            <person name="Pallen M.J."/>
        </authorList>
    </citation>
    <scope>NUCLEOTIDE SEQUENCE</scope>
    <source>
        <strain evidence="11">1748</strain>
    </source>
</reference>
<dbReference type="GO" id="GO:0034335">
    <property type="term" value="F:DNA negative supercoiling activity"/>
    <property type="evidence" value="ECO:0007669"/>
    <property type="project" value="UniProtKB-ARBA"/>
</dbReference>
<comment type="catalytic activity">
    <reaction evidence="1">
        <text>ATP-dependent breakage, passage and rejoining of double-stranded DNA.</text>
        <dbReference type="EC" id="5.6.2.2"/>
    </reaction>
</comment>